<dbReference type="AlphaFoldDB" id="A0A836C320"/>
<dbReference type="OrthoDB" id="541315at2759"/>
<evidence type="ECO:0000313" key="3">
    <source>
        <dbReference type="Proteomes" id="UP000612055"/>
    </source>
</evidence>
<evidence type="ECO:0000313" key="2">
    <source>
        <dbReference type="EMBL" id="KAG2497199.1"/>
    </source>
</evidence>
<comment type="caution">
    <text evidence="2">The sequence shown here is derived from an EMBL/GenBank/DDBJ whole genome shotgun (WGS) entry which is preliminary data.</text>
</comment>
<feature type="compositionally biased region" description="Gly residues" evidence="1">
    <location>
        <begin position="87"/>
        <end position="102"/>
    </location>
</feature>
<reference evidence="2" key="1">
    <citation type="journal article" date="2020" name="bioRxiv">
        <title>Comparative genomics of Chlamydomonas.</title>
        <authorList>
            <person name="Craig R.J."/>
            <person name="Hasan A.R."/>
            <person name="Ness R.W."/>
            <person name="Keightley P.D."/>
        </authorList>
    </citation>
    <scope>NUCLEOTIDE SEQUENCE</scope>
    <source>
        <strain evidence="2">CCAP 11/70</strain>
    </source>
</reference>
<organism evidence="2 3">
    <name type="scientific">Edaphochlamys debaryana</name>
    <dbReference type="NCBI Taxonomy" id="47281"/>
    <lineage>
        <taxon>Eukaryota</taxon>
        <taxon>Viridiplantae</taxon>
        <taxon>Chlorophyta</taxon>
        <taxon>core chlorophytes</taxon>
        <taxon>Chlorophyceae</taxon>
        <taxon>CS clade</taxon>
        <taxon>Chlamydomonadales</taxon>
        <taxon>Chlamydomonadales incertae sedis</taxon>
        <taxon>Edaphochlamys</taxon>
    </lineage>
</organism>
<gene>
    <name evidence="2" type="ORF">HYH03_004788</name>
</gene>
<keyword evidence="3" id="KW-1185">Reference proteome</keyword>
<sequence length="110" mass="11758">MRYGSKLAMRDPERFRRMQAILGYPDEASAPRVDRVTINLLQTFKYCSPDSDLLEDIAAYKVTSLNRELVPELDSVERLLKGLRAGGAGSGEGSGAAAGGGEAAKAKGAR</sequence>
<dbReference type="Proteomes" id="UP000612055">
    <property type="component" value="Unassembled WGS sequence"/>
</dbReference>
<protein>
    <submittedName>
        <fullName evidence="2">Uncharacterized protein</fullName>
    </submittedName>
</protein>
<feature type="region of interest" description="Disordered" evidence="1">
    <location>
        <begin position="87"/>
        <end position="110"/>
    </location>
</feature>
<name>A0A836C320_9CHLO</name>
<proteinExistence type="predicted"/>
<accession>A0A836C320</accession>
<evidence type="ECO:0000256" key="1">
    <source>
        <dbReference type="SAM" id="MobiDB-lite"/>
    </source>
</evidence>
<dbReference type="EMBL" id="JAEHOE010000015">
    <property type="protein sequence ID" value="KAG2497199.1"/>
    <property type="molecule type" value="Genomic_DNA"/>
</dbReference>